<dbReference type="SUPFAM" id="SSF55729">
    <property type="entry name" value="Acyl-CoA N-acyltransferases (Nat)"/>
    <property type="match status" value="1"/>
</dbReference>
<proteinExistence type="predicted"/>
<evidence type="ECO:0000259" key="3">
    <source>
        <dbReference type="PROSITE" id="PS51186"/>
    </source>
</evidence>
<reference evidence="4 5" key="1">
    <citation type="submission" date="2018-06" db="EMBL/GenBank/DDBJ databases">
        <title>Streptomyces reniochalinae sp. nov. and Streptomyces diacarnus sp. nov. from marine sponges.</title>
        <authorList>
            <person name="Li L."/>
        </authorList>
    </citation>
    <scope>NUCLEOTIDE SEQUENCE [LARGE SCALE GENOMIC DNA]</scope>
    <source>
        <strain evidence="4 5">LHW50302</strain>
    </source>
</reference>
<feature type="domain" description="N-acetyltransferase" evidence="3">
    <location>
        <begin position="122"/>
        <end position="281"/>
    </location>
</feature>
<dbReference type="PANTHER" id="PTHR43877">
    <property type="entry name" value="AMINOALKYLPHOSPHONATE N-ACETYLTRANSFERASE-RELATED-RELATED"/>
    <property type="match status" value="1"/>
</dbReference>
<gene>
    <name evidence="4" type="ORF">DQ392_01420</name>
</gene>
<dbReference type="GO" id="GO:0016747">
    <property type="term" value="F:acyltransferase activity, transferring groups other than amino-acyl groups"/>
    <property type="evidence" value="ECO:0007669"/>
    <property type="project" value="InterPro"/>
</dbReference>
<protein>
    <submittedName>
        <fullName evidence="4">GNAT family N-acetyltransferase</fullName>
    </submittedName>
</protein>
<organism evidence="4 5">
    <name type="scientific">Streptomyces reniochalinae</name>
    <dbReference type="NCBI Taxonomy" id="2250578"/>
    <lineage>
        <taxon>Bacteria</taxon>
        <taxon>Bacillati</taxon>
        <taxon>Actinomycetota</taxon>
        <taxon>Actinomycetes</taxon>
        <taxon>Kitasatosporales</taxon>
        <taxon>Streptomycetaceae</taxon>
        <taxon>Streptomyces</taxon>
    </lineage>
</organism>
<evidence type="ECO:0000313" key="5">
    <source>
        <dbReference type="Proteomes" id="UP000253507"/>
    </source>
</evidence>
<dbReference type="OrthoDB" id="5503463at2"/>
<dbReference type="InterPro" id="IPR016181">
    <property type="entry name" value="Acyl_CoA_acyltransferase"/>
</dbReference>
<dbReference type="EMBL" id="QOIM01000018">
    <property type="protein sequence ID" value="RCG25197.1"/>
    <property type="molecule type" value="Genomic_DNA"/>
</dbReference>
<dbReference type="InterPro" id="IPR000182">
    <property type="entry name" value="GNAT_dom"/>
</dbReference>
<dbReference type="Pfam" id="PF00583">
    <property type="entry name" value="Acetyltransf_1"/>
    <property type="match status" value="1"/>
</dbReference>
<dbReference type="Proteomes" id="UP000253507">
    <property type="component" value="Unassembled WGS sequence"/>
</dbReference>
<name>A0A367F691_9ACTN</name>
<keyword evidence="5" id="KW-1185">Reference proteome</keyword>
<dbReference type="Gene3D" id="3.40.630.30">
    <property type="match status" value="1"/>
</dbReference>
<sequence length="281" mass="29594">MSESPRERIERYYATVPLSFAEAEAWGSFCLFVRTEAGAPYYGGPNHARPGTTAVTPTAEDIALVRARQRELGVPETFEWLAEVTPALRGRLVEAGLPVAERPLMVLGRQHRLPRPPVADGVTIRPVEADDPALPAVLALPRLAFADEGTAVGPAGRAELDAAAGHLTSDGTVETVRPSLRTGDKTLIAAFAPDGTPLAAGHYHPSDSTTEIGGIGTLPSARRRGLGAAVMAALVAHARDRGVGTVFLAYADEAVARIYARLGFRPAGTTLLIANQPARGQ</sequence>
<accession>A0A367F691</accession>
<comment type="caution">
    <text evidence="4">The sequence shown here is derived from an EMBL/GenBank/DDBJ whole genome shotgun (WGS) entry which is preliminary data.</text>
</comment>
<dbReference type="InterPro" id="IPR050832">
    <property type="entry name" value="Bact_Acetyltransf"/>
</dbReference>
<keyword evidence="2" id="KW-0012">Acyltransferase</keyword>
<dbReference type="RefSeq" id="WP_114013591.1">
    <property type="nucleotide sequence ID" value="NZ_QOIM01000018.1"/>
</dbReference>
<evidence type="ECO:0000256" key="1">
    <source>
        <dbReference type="ARBA" id="ARBA00022679"/>
    </source>
</evidence>
<keyword evidence="1 4" id="KW-0808">Transferase</keyword>
<evidence type="ECO:0000256" key="2">
    <source>
        <dbReference type="ARBA" id="ARBA00023315"/>
    </source>
</evidence>
<dbReference type="PROSITE" id="PS51186">
    <property type="entry name" value="GNAT"/>
    <property type="match status" value="1"/>
</dbReference>
<dbReference type="CDD" id="cd04301">
    <property type="entry name" value="NAT_SF"/>
    <property type="match status" value="1"/>
</dbReference>
<dbReference type="PANTHER" id="PTHR43877:SF2">
    <property type="entry name" value="AMINOALKYLPHOSPHONATE N-ACETYLTRANSFERASE-RELATED"/>
    <property type="match status" value="1"/>
</dbReference>
<dbReference type="AlphaFoldDB" id="A0A367F691"/>
<evidence type="ECO:0000313" key="4">
    <source>
        <dbReference type="EMBL" id="RCG25197.1"/>
    </source>
</evidence>